<dbReference type="InterPro" id="IPR003544">
    <property type="entry name" value="Cyt_c_biogenesis_CcmB"/>
</dbReference>
<evidence type="ECO:0000256" key="12">
    <source>
        <dbReference type="PIRNR" id="PIRNR002764"/>
    </source>
</evidence>
<name>A0ABU4S1X0_9GAMM</name>
<feature type="transmembrane region" description="Helical" evidence="13">
    <location>
        <begin position="183"/>
        <end position="205"/>
    </location>
</feature>
<dbReference type="Proteomes" id="UP001273505">
    <property type="component" value="Unassembled WGS sequence"/>
</dbReference>
<keyword evidence="6 12" id="KW-1003">Cell membrane</keyword>
<dbReference type="EMBL" id="JAXAFO010000042">
    <property type="protein sequence ID" value="MDX6851172.1"/>
    <property type="molecule type" value="Genomic_DNA"/>
</dbReference>
<dbReference type="PANTHER" id="PTHR30070:SF1">
    <property type="entry name" value="CYTOCHROME C BIOGENESIS B-RELATED"/>
    <property type="match status" value="1"/>
</dbReference>
<comment type="function">
    <text evidence="1 12">Required for the export of heme to the periplasm for the biogenesis of c-type cytochromes.</text>
</comment>
<dbReference type="PIRSF" id="PIRSF002764">
    <property type="entry name" value="CcmB"/>
    <property type="match status" value="1"/>
</dbReference>
<keyword evidence="8 13" id="KW-0812">Transmembrane</keyword>
<evidence type="ECO:0000256" key="4">
    <source>
        <dbReference type="ARBA" id="ARBA00016452"/>
    </source>
</evidence>
<feature type="transmembrane region" description="Helical" evidence="13">
    <location>
        <begin position="87"/>
        <end position="109"/>
    </location>
</feature>
<keyword evidence="15" id="KW-1185">Reference proteome</keyword>
<evidence type="ECO:0000256" key="9">
    <source>
        <dbReference type="ARBA" id="ARBA00022748"/>
    </source>
</evidence>
<dbReference type="PRINTS" id="PR01414">
    <property type="entry name" value="CCMBBIOGNSIS"/>
</dbReference>
<dbReference type="Pfam" id="PF03379">
    <property type="entry name" value="CcmB"/>
    <property type="match status" value="1"/>
</dbReference>
<evidence type="ECO:0000313" key="14">
    <source>
        <dbReference type="EMBL" id="MDX6851172.1"/>
    </source>
</evidence>
<evidence type="ECO:0000256" key="8">
    <source>
        <dbReference type="ARBA" id="ARBA00022692"/>
    </source>
</evidence>
<evidence type="ECO:0000313" key="15">
    <source>
        <dbReference type="Proteomes" id="UP001273505"/>
    </source>
</evidence>
<feature type="transmembrane region" description="Helical" evidence="13">
    <location>
        <begin position="149"/>
        <end position="171"/>
    </location>
</feature>
<keyword evidence="7 12" id="KW-0997">Cell inner membrane</keyword>
<evidence type="ECO:0000256" key="3">
    <source>
        <dbReference type="ARBA" id="ARBA00010544"/>
    </source>
</evidence>
<evidence type="ECO:0000256" key="7">
    <source>
        <dbReference type="ARBA" id="ARBA00022519"/>
    </source>
</evidence>
<evidence type="ECO:0000256" key="1">
    <source>
        <dbReference type="ARBA" id="ARBA00002442"/>
    </source>
</evidence>
<dbReference type="InterPro" id="IPR026031">
    <property type="entry name" value="Cyt_c_CcmB_bac"/>
</dbReference>
<sequence length="211" mass="22362">MRLIWRHRSDIVNPVVFYLIGITMLPLGIDASRQLLAAIAPGMLWIMAMLATLLSLDALFRSDFEDGSLIQFQLSDQPLYLTVLGKVFAYWLSTGLPLTLIAPILGLMLSLPADGYWALVFTLIPGTAVLALVGALGAALTVCLRSGGLVMTLIIMPLYLPVLIIGSSAVSNAVAGFGYQRELALLGAGLALALIIMPPAIAGALKISSNQ</sequence>
<evidence type="ECO:0000256" key="5">
    <source>
        <dbReference type="ARBA" id="ARBA00022448"/>
    </source>
</evidence>
<feature type="transmembrane region" description="Helical" evidence="13">
    <location>
        <begin position="115"/>
        <end position="142"/>
    </location>
</feature>
<evidence type="ECO:0000256" key="11">
    <source>
        <dbReference type="ARBA" id="ARBA00023136"/>
    </source>
</evidence>
<dbReference type="RefSeq" id="WP_302722037.1">
    <property type="nucleotide sequence ID" value="NZ_JAULRU010000418.1"/>
</dbReference>
<keyword evidence="9 12" id="KW-0201">Cytochrome c-type biogenesis</keyword>
<evidence type="ECO:0000256" key="13">
    <source>
        <dbReference type="SAM" id="Phobius"/>
    </source>
</evidence>
<comment type="caution">
    <text evidence="14">The sequence shown here is derived from an EMBL/GenBank/DDBJ whole genome shotgun (WGS) entry which is preliminary data.</text>
</comment>
<dbReference type="PANTHER" id="PTHR30070">
    <property type="entry name" value="HEME EXPORTER PROTEIN B"/>
    <property type="match status" value="1"/>
</dbReference>
<comment type="similarity">
    <text evidence="3 12">Belongs to the CcmB/CycW/HelB family.</text>
</comment>
<keyword evidence="5 12" id="KW-0813">Transport</keyword>
<keyword evidence="11 12" id="KW-0472">Membrane</keyword>
<evidence type="ECO:0000256" key="10">
    <source>
        <dbReference type="ARBA" id="ARBA00022989"/>
    </source>
</evidence>
<feature type="transmembrane region" description="Helical" evidence="13">
    <location>
        <begin position="35"/>
        <end position="56"/>
    </location>
</feature>
<feature type="transmembrane region" description="Helical" evidence="13">
    <location>
        <begin position="12"/>
        <end position="29"/>
    </location>
</feature>
<gene>
    <name evidence="14" type="primary">ccmB</name>
    <name evidence="14" type="ORF">SCD92_17470</name>
</gene>
<evidence type="ECO:0000256" key="6">
    <source>
        <dbReference type="ARBA" id="ARBA00022475"/>
    </source>
</evidence>
<evidence type="ECO:0000256" key="2">
    <source>
        <dbReference type="ARBA" id="ARBA00004429"/>
    </source>
</evidence>
<accession>A0ABU4S1X0</accession>
<comment type="subcellular location">
    <subcellularLocation>
        <location evidence="2">Cell inner membrane</location>
        <topology evidence="2">Multi-pass membrane protein</topology>
    </subcellularLocation>
</comment>
<reference evidence="14 15" key="1">
    <citation type="submission" date="2023-11" db="EMBL/GenBank/DDBJ databases">
        <title>Gilvimarinus fulvus sp. nov., isolated from the surface of Kelp.</title>
        <authorList>
            <person name="Sun Y.Y."/>
            <person name="Gong Y."/>
            <person name="Du Z.J."/>
        </authorList>
    </citation>
    <scope>NUCLEOTIDE SEQUENCE [LARGE SCALE GENOMIC DNA]</scope>
    <source>
        <strain evidence="14 15">SDUM040013</strain>
    </source>
</reference>
<keyword evidence="10 13" id="KW-1133">Transmembrane helix</keyword>
<proteinExistence type="inferred from homology"/>
<dbReference type="NCBIfam" id="TIGR01190">
    <property type="entry name" value="ccmB"/>
    <property type="match status" value="1"/>
</dbReference>
<protein>
    <recommendedName>
        <fullName evidence="4 12">Heme exporter protein B</fullName>
    </recommendedName>
</protein>
<organism evidence="14 15">
    <name type="scientific">Gilvimarinus gilvus</name>
    <dbReference type="NCBI Taxonomy" id="3058038"/>
    <lineage>
        <taxon>Bacteria</taxon>
        <taxon>Pseudomonadati</taxon>
        <taxon>Pseudomonadota</taxon>
        <taxon>Gammaproteobacteria</taxon>
        <taxon>Cellvibrionales</taxon>
        <taxon>Cellvibrionaceae</taxon>
        <taxon>Gilvimarinus</taxon>
    </lineage>
</organism>